<dbReference type="GO" id="GO:0005736">
    <property type="term" value="C:RNA polymerase I complex"/>
    <property type="evidence" value="ECO:0007669"/>
    <property type="project" value="TreeGrafter"/>
</dbReference>
<dbReference type="Gene3D" id="2.20.25.10">
    <property type="match status" value="1"/>
</dbReference>
<keyword evidence="3 8" id="KW-0479">Metal-binding</keyword>
<dbReference type="GO" id="GO:0006363">
    <property type="term" value="P:termination of RNA polymerase I transcription"/>
    <property type="evidence" value="ECO:0007669"/>
    <property type="project" value="TreeGrafter"/>
</dbReference>
<dbReference type="AlphaFoldDB" id="A0A7S3QKP3"/>
<dbReference type="InterPro" id="IPR034004">
    <property type="entry name" value="Zn_ribbon_RPA12_C"/>
</dbReference>
<dbReference type="CDD" id="cd10507">
    <property type="entry name" value="Zn-ribbon_RPA12"/>
    <property type="match status" value="1"/>
</dbReference>
<accession>A0A7S3QKP3</accession>
<evidence type="ECO:0000256" key="2">
    <source>
        <dbReference type="ARBA" id="ARBA00022478"/>
    </source>
</evidence>
<proteinExistence type="inferred from homology"/>
<gene>
    <name evidence="11" type="ORF">DTER00134_LOCUS276</name>
</gene>
<keyword evidence="7" id="KW-0804">Transcription</keyword>
<comment type="function">
    <text evidence="7">DNA-dependent RNA polymerase catalyzes the transcription of DNA into RNA using the four ribonucleoside triphosphates as substrates.</text>
</comment>
<sequence>MSSSHAKEHMFCPKSGYLLDLNGTQGAAICSVSGYKRDLSELADVKVTFHTDMEDYRRRYNLEPLVKSDLDKELEKGRTRATVDEVCPKCTHPQMEFYTMQLRSADEGQTVFYECPNCGHKYSTNT</sequence>
<dbReference type="InterPro" id="IPR012164">
    <property type="entry name" value="Rpa12/Rpb9/Rpc10/TFS"/>
</dbReference>
<feature type="binding site" evidence="8">
    <location>
        <position position="87"/>
    </location>
    <ligand>
        <name>Zn(2+)</name>
        <dbReference type="ChEBI" id="CHEBI:29105"/>
        <label>2</label>
    </ligand>
</feature>
<evidence type="ECO:0000256" key="5">
    <source>
        <dbReference type="ARBA" id="ARBA00022833"/>
    </source>
</evidence>
<feature type="binding site" evidence="8">
    <location>
        <position position="30"/>
    </location>
    <ligand>
        <name>Zn(2+)</name>
        <dbReference type="ChEBI" id="CHEBI:29105"/>
        <label>1</label>
    </ligand>
</feature>
<dbReference type="EMBL" id="HBIP01000667">
    <property type="protein sequence ID" value="CAE0485237.1"/>
    <property type="molecule type" value="Transcribed_RNA"/>
</dbReference>
<keyword evidence="6 7" id="KW-0539">Nucleus</keyword>
<organism evidence="11">
    <name type="scientific">Dunaliella tertiolecta</name>
    <name type="common">Green alga</name>
    <dbReference type="NCBI Taxonomy" id="3047"/>
    <lineage>
        <taxon>Eukaryota</taxon>
        <taxon>Viridiplantae</taxon>
        <taxon>Chlorophyta</taxon>
        <taxon>core chlorophytes</taxon>
        <taxon>Chlorophyceae</taxon>
        <taxon>CS clade</taxon>
        <taxon>Chlamydomonadales</taxon>
        <taxon>Dunaliellaceae</taxon>
        <taxon>Dunaliella</taxon>
    </lineage>
</organism>
<dbReference type="Pfam" id="PF01096">
    <property type="entry name" value="Zn_ribbon_TFIIS"/>
    <property type="match status" value="1"/>
</dbReference>
<dbReference type="SMART" id="SM00440">
    <property type="entry name" value="ZnF_C2C2"/>
    <property type="match status" value="1"/>
</dbReference>
<feature type="binding site" evidence="8">
    <location>
        <position position="12"/>
    </location>
    <ligand>
        <name>Zn(2+)</name>
        <dbReference type="ChEBI" id="CHEBI:29105"/>
        <label>1</label>
    </ligand>
</feature>
<evidence type="ECO:0000256" key="7">
    <source>
        <dbReference type="PIRNR" id="PIRNR005586"/>
    </source>
</evidence>
<protein>
    <recommendedName>
        <fullName evidence="7">DNA-directed RNA polymerase subunit</fullName>
    </recommendedName>
</protein>
<feature type="binding site" evidence="8">
    <location>
        <position position="118"/>
    </location>
    <ligand>
        <name>Zn(2+)</name>
        <dbReference type="ChEBI" id="CHEBI:29105"/>
        <label>2</label>
    </ligand>
</feature>
<dbReference type="PANTHER" id="PTHR11239">
    <property type="entry name" value="DNA-DIRECTED RNA POLYMERASE"/>
    <property type="match status" value="1"/>
</dbReference>
<evidence type="ECO:0000256" key="3">
    <source>
        <dbReference type="ARBA" id="ARBA00022723"/>
    </source>
</evidence>
<dbReference type="InterPro" id="IPR001222">
    <property type="entry name" value="Znf_TFIIS"/>
</dbReference>
<evidence type="ECO:0000256" key="8">
    <source>
        <dbReference type="PIRSR" id="PIRSR005586-1"/>
    </source>
</evidence>
<dbReference type="PIRSF" id="PIRSF005586">
    <property type="entry name" value="RNApol_RpoM"/>
    <property type="match status" value="1"/>
</dbReference>
<comment type="similarity">
    <text evidence="7">Belongs to the archaeal rpoM/eukaryotic RPA12/RPB9/RPC11 RNA polymerase family.</text>
</comment>
<reference evidence="11" key="1">
    <citation type="submission" date="2021-01" db="EMBL/GenBank/DDBJ databases">
        <authorList>
            <person name="Corre E."/>
            <person name="Pelletier E."/>
            <person name="Niang G."/>
            <person name="Scheremetjew M."/>
            <person name="Finn R."/>
            <person name="Kale V."/>
            <person name="Holt S."/>
            <person name="Cochrane G."/>
            <person name="Meng A."/>
            <person name="Brown T."/>
            <person name="Cohen L."/>
        </authorList>
    </citation>
    <scope>NUCLEOTIDE SEQUENCE</scope>
    <source>
        <strain evidence="11">CCMP1320</strain>
    </source>
</reference>
<dbReference type="PANTHER" id="PTHR11239:SF14">
    <property type="entry name" value="DNA-DIRECTED RNA POLYMERASE I SUBUNIT RPA12"/>
    <property type="match status" value="1"/>
</dbReference>
<dbReference type="GO" id="GO:0003676">
    <property type="term" value="F:nucleic acid binding"/>
    <property type="evidence" value="ECO:0007669"/>
    <property type="project" value="InterPro"/>
</dbReference>
<evidence type="ECO:0000259" key="10">
    <source>
        <dbReference type="PROSITE" id="PS51133"/>
    </source>
</evidence>
<keyword evidence="2 7" id="KW-0240">DNA-directed RNA polymerase</keyword>
<comment type="subcellular location">
    <subcellularLocation>
        <location evidence="1">Nucleus</location>
        <location evidence="1">Nucleolus</location>
    </subcellularLocation>
</comment>
<evidence type="ECO:0000256" key="9">
    <source>
        <dbReference type="PROSITE-ProRule" id="PRU00472"/>
    </source>
</evidence>
<dbReference type="GO" id="GO:0008270">
    <property type="term" value="F:zinc ion binding"/>
    <property type="evidence" value="ECO:0007669"/>
    <property type="project" value="UniProtKB-KW"/>
</dbReference>
<keyword evidence="4 9" id="KW-0863">Zinc-finger</keyword>
<dbReference type="PROSITE" id="PS51133">
    <property type="entry name" value="ZF_TFIIS_2"/>
    <property type="match status" value="1"/>
</dbReference>
<feature type="binding site" evidence="8">
    <location>
        <position position="115"/>
    </location>
    <ligand>
        <name>Zn(2+)</name>
        <dbReference type="ChEBI" id="CHEBI:29105"/>
        <label>2</label>
    </ligand>
</feature>
<evidence type="ECO:0000256" key="1">
    <source>
        <dbReference type="ARBA" id="ARBA00004604"/>
    </source>
</evidence>
<dbReference type="SUPFAM" id="SSF57783">
    <property type="entry name" value="Zinc beta-ribbon"/>
    <property type="match status" value="1"/>
</dbReference>
<evidence type="ECO:0000256" key="4">
    <source>
        <dbReference type="ARBA" id="ARBA00022771"/>
    </source>
</evidence>
<feature type="domain" description="TFIIS-type" evidence="10">
    <location>
        <begin position="83"/>
        <end position="123"/>
    </location>
</feature>
<keyword evidence="5 8" id="KW-0862">Zinc</keyword>
<evidence type="ECO:0000256" key="6">
    <source>
        <dbReference type="ARBA" id="ARBA00023242"/>
    </source>
</evidence>
<evidence type="ECO:0000313" key="11">
    <source>
        <dbReference type="EMBL" id="CAE0485237.1"/>
    </source>
</evidence>
<feature type="binding site" evidence="8">
    <location>
        <position position="90"/>
    </location>
    <ligand>
        <name>Zn(2+)</name>
        <dbReference type="ChEBI" id="CHEBI:29105"/>
        <label>2</label>
    </ligand>
</feature>
<dbReference type="GO" id="GO:0003899">
    <property type="term" value="F:DNA-directed RNA polymerase activity"/>
    <property type="evidence" value="ECO:0007669"/>
    <property type="project" value="InterPro"/>
</dbReference>
<name>A0A7S3QKP3_DUNTE</name>